<evidence type="ECO:0000313" key="3">
    <source>
        <dbReference type="EMBL" id="CAL4780689.1"/>
    </source>
</evidence>
<name>A0A9P1CJD9_9DINO</name>
<protein>
    <submittedName>
        <fullName evidence="2">Uncharacterized protein</fullName>
    </submittedName>
</protein>
<dbReference type="EMBL" id="CAMXCT010001824">
    <property type="protein sequence ID" value="CAI3993377.1"/>
    <property type="molecule type" value="Genomic_DNA"/>
</dbReference>
<evidence type="ECO:0000256" key="1">
    <source>
        <dbReference type="SAM" id="MobiDB-lite"/>
    </source>
</evidence>
<proteinExistence type="predicted"/>
<comment type="caution">
    <text evidence="2">The sequence shown here is derived from an EMBL/GenBank/DDBJ whole genome shotgun (WGS) entry which is preliminary data.</text>
</comment>
<feature type="region of interest" description="Disordered" evidence="1">
    <location>
        <begin position="164"/>
        <end position="319"/>
    </location>
</feature>
<feature type="region of interest" description="Disordered" evidence="1">
    <location>
        <begin position="104"/>
        <end position="125"/>
    </location>
</feature>
<feature type="compositionally biased region" description="Polar residues" evidence="1">
    <location>
        <begin position="212"/>
        <end position="221"/>
    </location>
</feature>
<sequence length="494" mass="55009">MEKRWYELCKQKCVLREKMEKRLKSQQAPCNFSFVNLDTTSEKDEKAITAETVEEDNNYEFYLEWLPTFAADLPWQSEIKATLLQLHADMGPLCRGKAKFEIEVRPREDGGSQVHRSDIAGPHVDEERLVGFEPWGKKSAEDLQSPSNGDKTSGERLLEGFSASKEELEEEQEEAAHAAAQATAPVVCPGDSQVGDTQPPSQSLPEDEEKTVVQSKPNGSTPVEVIPDDTQPDSSDSQPLPEHWEDSQTPPHWGREMRYPGTLDSGDEDGGARAPASEDGGAPAPLACEGGGVPAESPKPLPDAPTHVPQPKTPSEEELRQLELQEERADLQSDEDELKGRQAFKDRKPLFELSSLPDLVYQHLEQDIPELKGEEKEKCKDVVSKLVLQLQKDARKSMNDERKEAEAELKAKREQQERRMQGRGKGRGRGRKTAAAAAEDFDLDEVEPGKEADQAATEVVAPDLQQLRSKRDMEARAYIGAEVHEILYCIIPCV</sequence>
<feature type="compositionally biased region" description="Low complexity" evidence="1">
    <location>
        <begin position="232"/>
        <end position="241"/>
    </location>
</feature>
<reference evidence="3 4" key="2">
    <citation type="submission" date="2024-05" db="EMBL/GenBank/DDBJ databases">
        <authorList>
            <person name="Chen Y."/>
            <person name="Shah S."/>
            <person name="Dougan E. K."/>
            <person name="Thang M."/>
            <person name="Chan C."/>
        </authorList>
    </citation>
    <scope>NUCLEOTIDE SEQUENCE [LARGE SCALE GENOMIC DNA]</scope>
</reference>
<dbReference type="EMBL" id="CAMXCT020001824">
    <property type="protein sequence ID" value="CAL1146752.1"/>
    <property type="molecule type" value="Genomic_DNA"/>
</dbReference>
<evidence type="ECO:0000313" key="4">
    <source>
        <dbReference type="Proteomes" id="UP001152797"/>
    </source>
</evidence>
<gene>
    <name evidence="2" type="ORF">C1SCF055_LOCUS20136</name>
</gene>
<reference evidence="2" key="1">
    <citation type="submission" date="2022-10" db="EMBL/GenBank/DDBJ databases">
        <authorList>
            <person name="Chen Y."/>
            <person name="Dougan E. K."/>
            <person name="Chan C."/>
            <person name="Rhodes N."/>
            <person name="Thang M."/>
        </authorList>
    </citation>
    <scope>NUCLEOTIDE SEQUENCE</scope>
</reference>
<evidence type="ECO:0000313" key="2">
    <source>
        <dbReference type="EMBL" id="CAI3993377.1"/>
    </source>
</evidence>
<accession>A0A9P1CJD9</accession>
<dbReference type="Proteomes" id="UP001152797">
    <property type="component" value="Unassembled WGS sequence"/>
</dbReference>
<keyword evidence="4" id="KW-1185">Reference proteome</keyword>
<dbReference type="AlphaFoldDB" id="A0A9P1CJD9"/>
<feature type="compositionally biased region" description="Basic and acidic residues" evidence="1">
    <location>
        <begin position="392"/>
        <end position="420"/>
    </location>
</feature>
<organism evidence="2">
    <name type="scientific">Cladocopium goreaui</name>
    <dbReference type="NCBI Taxonomy" id="2562237"/>
    <lineage>
        <taxon>Eukaryota</taxon>
        <taxon>Sar</taxon>
        <taxon>Alveolata</taxon>
        <taxon>Dinophyceae</taxon>
        <taxon>Suessiales</taxon>
        <taxon>Symbiodiniaceae</taxon>
        <taxon>Cladocopium</taxon>
    </lineage>
</organism>
<dbReference type="EMBL" id="CAMXCT030001824">
    <property type="protein sequence ID" value="CAL4780689.1"/>
    <property type="molecule type" value="Genomic_DNA"/>
</dbReference>
<feature type="compositionally biased region" description="Polar residues" evidence="1">
    <location>
        <begin position="194"/>
        <end position="204"/>
    </location>
</feature>
<feature type="region of interest" description="Disordered" evidence="1">
    <location>
        <begin position="392"/>
        <end position="458"/>
    </location>
</feature>
<feature type="compositionally biased region" description="Basic residues" evidence="1">
    <location>
        <begin position="421"/>
        <end position="432"/>
    </location>
</feature>